<protein>
    <submittedName>
        <fullName evidence="1">Uncharacterized protein</fullName>
    </submittedName>
</protein>
<name>A0AAV4TAZ3_CAEEX</name>
<dbReference type="Proteomes" id="UP001054945">
    <property type="component" value="Unassembled WGS sequence"/>
</dbReference>
<proteinExistence type="predicted"/>
<dbReference type="AlphaFoldDB" id="A0AAV4TAZ3"/>
<sequence>MSIANVEIANNLLPDIRKPMLILPITDNRSRFILGKILGWVFGVQIWYRTECDRPSRKFKAVRKVKKKHLIDVISLQGSVCPSRVGRATNIRVRGKEVAARICVRPRLLRARDSVTSPDRYTYTLFYLGKTATISGRESQLGIPPSVIH</sequence>
<reference evidence="1 2" key="1">
    <citation type="submission" date="2021-06" db="EMBL/GenBank/DDBJ databases">
        <title>Caerostris extrusa draft genome.</title>
        <authorList>
            <person name="Kono N."/>
            <person name="Arakawa K."/>
        </authorList>
    </citation>
    <scope>NUCLEOTIDE SEQUENCE [LARGE SCALE GENOMIC DNA]</scope>
</reference>
<dbReference type="EMBL" id="BPLR01010859">
    <property type="protein sequence ID" value="GIY42521.1"/>
    <property type="molecule type" value="Genomic_DNA"/>
</dbReference>
<evidence type="ECO:0000313" key="1">
    <source>
        <dbReference type="EMBL" id="GIY42521.1"/>
    </source>
</evidence>
<comment type="caution">
    <text evidence="1">The sequence shown here is derived from an EMBL/GenBank/DDBJ whole genome shotgun (WGS) entry which is preliminary data.</text>
</comment>
<organism evidence="1 2">
    <name type="scientific">Caerostris extrusa</name>
    <name type="common">Bark spider</name>
    <name type="synonym">Caerostris bankana</name>
    <dbReference type="NCBI Taxonomy" id="172846"/>
    <lineage>
        <taxon>Eukaryota</taxon>
        <taxon>Metazoa</taxon>
        <taxon>Ecdysozoa</taxon>
        <taxon>Arthropoda</taxon>
        <taxon>Chelicerata</taxon>
        <taxon>Arachnida</taxon>
        <taxon>Araneae</taxon>
        <taxon>Araneomorphae</taxon>
        <taxon>Entelegynae</taxon>
        <taxon>Araneoidea</taxon>
        <taxon>Araneidae</taxon>
        <taxon>Caerostris</taxon>
    </lineage>
</organism>
<evidence type="ECO:0000313" key="2">
    <source>
        <dbReference type="Proteomes" id="UP001054945"/>
    </source>
</evidence>
<accession>A0AAV4TAZ3</accession>
<gene>
    <name evidence="1" type="ORF">CEXT_563701</name>
</gene>
<keyword evidence="2" id="KW-1185">Reference proteome</keyword>